<comment type="caution">
    <text evidence="3">The sequence shown here is derived from an EMBL/GenBank/DDBJ whole genome shotgun (WGS) entry which is preliminary data.</text>
</comment>
<dbReference type="InterPro" id="IPR032465">
    <property type="entry name" value="ACMSD"/>
</dbReference>
<dbReference type="AlphaFoldDB" id="A0A926DMB3"/>
<feature type="domain" description="Amidohydrolase-related" evidence="2">
    <location>
        <begin position="3"/>
        <end position="260"/>
    </location>
</feature>
<dbReference type="InterPro" id="IPR006680">
    <property type="entry name" value="Amidohydro-rel"/>
</dbReference>
<dbReference type="Gene3D" id="3.20.20.140">
    <property type="entry name" value="Metal-dependent hydrolases"/>
    <property type="match status" value="1"/>
</dbReference>
<reference evidence="3" key="1">
    <citation type="submission" date="2020-08" db="EMBL/GenBank/DDBJ databases">
        <title>Genome public.</title>
        <authorList>
            <person name="Liu C."/>
            <person name="Sun Q."/>
        </authorList>
    </citation>
    <scope>NUCLEOTIDE SEQUENCE</scope>
    <source>
        <strain evidence="3">H8</strain>
    </source>
</reference>
<evidence type="ECO:0000313" key="3">
    <source>
        <dbReference type="EMBL" id="MBC8540337.1"/>
    </source>
</evidence>
<proteinExistence type="predicted"/>
<dbReference type="PANTHER" id="PTHR21240:SF28">
    <property type="entry name" value="ISO-OROTATE DECARBOXYLASE (EUROFUNG)"/>
    <property type="match status" value="1"/>
</dbReference>
<dbReference type="GO" id="GO:0016787">
    <property type="term" value="F:hydrolase activity"/>
    <property type="evidence" value="ECO:0007669"/>
    <property type="project" value="InterPro"/>
</dbReference>
<dbReference type="GO" id="GO:0005737">
    <property type="term" value="C:cytoplasm"/>
    <property type="evidence" value="ECO:0007669"/>
    <property type="project" value="TreeGrafter"/>
</dbReference>
<dbReference type="CDD" id="cd01292">
    <property type="entry name" value="metallo-dependent_hydrolases"/>
    <property type="match status" value="1"/>
</dbReference>
<dbReference type="EMBL" id="JACRSU010000001">
    <property type="protein sequence ID" value="MBC8540337.1"/>
    <property type="molecule type" value="Genomic_DNA"/>
</dbReference>
<keyword evidence="1" id="KW-0456">Lyase</keyword>
<dbReference type="Pfam" id="PF04909">
    <property type="entry name" value="Amidohydro_2"/>
    <property type="match status" value="1"/>
</dbReference>
<evidence type="ECO:0000313" key="4">
    <source>
        <dbReference type="Proteomes" id="UP000611762"/>
    </source>
</evidence>
<dbReference type="SUPFAM" id="SSF51556">
    <property type="entry name" value="Metallo-dependent hydrolases"/>
    <property type="match status" value="1"/>
</dbReference>
<dbReference type="GO" id="GO:0019748">
    <property type="term" value="P:secondary metabolic process"/>
    <property type="evidence" value="ECO:0007669"/>
    <property type="project" value="TreeGrafter"/>
</dbReference>
<name>A0A926DMB3_9FIRM</name>
<dbReference type="GO" id="GO:0016831">
    <property type="term" value="F:carboxy-lyase activity"/>
    <property type="evidence" value="ECO:0007669"/>
    <property type="project" value="InterPro"/>
</dbReference>
<accession>A0A926DMB3</accession>
<keyword evidence="4" id="KW-1185">Reference proteome</keyword>
<protein>
    <submittedName>
        <fullName evidence="3">Amidohydrolase family protein</fullName>
    </submittedName>
</protein>
<organism evidence="3 4">
    <name type="scientific">Congzhengia minquanensis</name>
    <dbReference type="NCBI Taxonomy" id="2763657"/>
    <lineage>
        <taxon>Bacteria</taxon>
        <taxon>Bacillati</taxon>
        <taxon>Bacillota</taxon>
        <taxon>Clostridia</taxon>
        <taxon>Eubacteriales</taxon>
        <taxon>Oscillospiraceae</taxon>
        <taxon>Congzhengia</taxon>
    </lineage>
</organism>
<evidence type="ECO:0000256" key="1">
    <source>
        <dbReference type="ARBA" id="ARBA00023239"/>
    </source>
</evidence>
<dbReference type="Proteomes" id="UP000611762">
    <property type="component" value="Unassembled WGS sequence"/>
</dbReference>
<dbReference type="RefSeq" id="WP_249311446.1">
    <property type="nucleotide sequence ID" value="NZ_JACRSU010000001.1"/>
</dbReference>
<gene>
    <name evidence="3" type="ORF">H8698_05035</name>
</gene>
<dbReference type="InterPro" id="IPR032466">
    <property type="entry name" value="Metal_Hydrolase"/>
</dbReference>
<sequence>MVIDFHTHCFPEKIAERAIGKLSATSGLMPYTDGTAEGLKKLMKQDGVDISVVLSIATNAAQQTSVNNFAKSIESETIVPFGSVYPDAEDALNELERIHSMGLKGVKFHPEYQNFFVDDEKMKPIYKKISELGLICVFHAGEDYGYMPPYHATPKRLLRALSWLDTPVVAAHWGSQGMGQDTLQYLCGTEIYIDTAFGYGTTPKPIQQAILEKHGVEKILFATDCPWHAPAMELFQIESLGLSDGEKEQIKSGNARRLLKI</sequence>
<dbReference type="PANTHER" id="PTHR21240">
    <property type="entry name" value="2-AMINO-3-CARBOXYLMUCONATE-6-SEMIALDEHYDE DECARBOXYLASE"/>
    <property type="match status" value="1"/>
</dbReference>
<evidence type="ECO:0000259" key="2">
    <source>
        <dbReference type="Pfam" id="PF04909"/>
    </source>
</evidence>